<dbReference type="InterPro" id="IPR036388">
    <property type="entry name" value="WH-like_DNA-bd_sf"/>
</dbReference>
<dbReference type="InterPro" id="IPR041614">
    <property type="entry name" value="DprA_WH"/>
</dbReference>
<dbReference type="PANTHER" id="PTHR43022:SF1">
    <property type="entry name" value="PROTEIN SMF"/>
    <property type="match status" value="1"/>
</dbReference>
<dbReference type="Proteomes" id="UP000233654">
    <property type="component" value="Unassembled WGS sequence"/>
</dbReference>
<sequence length="380" mass="40281">MNEIADDSRVRDPNPWLAREKAELIALLSLPDATTQRVGKMLALFGTPASAWEALRNGAYDGGDPTMGDWRGEALRVEPAKIVDRLASSGIDIVARGEPGYPARLAQIHDPPYALFCRGELPGDRVCVAIVGSRKATPYGLEVARWLARGLSDQGLSIVSGGAYGIDSEAHVGALEAGGHTCAVLGCGVDVVYPRSNAGLFKRVVEKGCLLSEYVPGTQPRPYQFPARNRVIAGLARAVVIVEASQKSGALITADFALSENREVLAVPGQVLSPNSSGTHALIRAGAALVTCPEDVLAEMGMITNPPPEAFSVENRGESLSRDERKLLEALDGGPCDIEDLARKAAFTVRLAMVTLSSLEVKGLVTRSAGASYQKCRPRA</sequence>
<dbReference type="EMBL" id="PHEX01000004">
    <property type="protein sequence ID" value="PKQ28818.1"/>
    <property type="molecule type" value="Genomic_DNA"/>
</dbReference>
<protein>
    <submittedName>
        <fullName evidence="4">DNA-protecting protein DprA</fullName>
    </submittedName>
</protein>
<comment type="caution">
    <text evidence="4">The sequence shown here is derived from an EMBL/GenBank/DDBJ whole genome shotgun (WGS) entry which is preliminary data.</text>
</comment>
<dbReference type="InterPro" id="IPR057666">
    <property type="entry name" value="DrpA_SLOG"/>
</dbReference>
<gene>
    <name evidence="4" type="primary">dprA</name>
    <name evidence="4" type="ORF">CVT63_00675</name>
</gene>
<dbReference type="InterPro" id="IPR003488">
    <property type="entry name" value="DprA"/>
</dbReference>
<evidence type="ECO:0000313" key="4">
    <source>
        <dbReference type="EMBL" id="PKQ28818.1"/>
    </source>
</evidence>
<proteinExistence type="inferred from homology"/>
<name>A0A2N3G865_9ACTN</name>
<organism evidence="4 5">
    <name type="scientific">Candidatus Anoxymicrobium japonicum</name>
    <dbReference type="NCBI Taxonomy" id="2013648"/>
    <lineage>
        <taxon>Bacteria</taxon>
        <taxon>Bacillati</taxon>
        <taxon>Actinomycetota</taxon>
        <taxon>Candidatus Geothermincolia</taxon>
        <taxon>Candidatus Geothermincolales</taxon>
        <taxon>Candidatus Anoxymicrobiaceae</taxon>
        <taxon>Candidatus Anoxymicrobium</taxon>
    </lineage>
</organism>
<evidence type="ECO:0000259" key="3">
    <source>
        <dbReference type="Pfam" id="PF17782"/>
    </source>
</evidence>
<comment type="similarity">
    <text evidence="1">Belongs to the DprA/Smf family.</text>
</comment>
<dbReference type="NCBIfam" id="TIGR00732">
    <property type="entry name" value="dprA"/>
    <property type="match status" value="1"/>
</dbReference>
<evidence type="ECO:0000256" key="1">
    <source>
        <dbReference type="ARBA" id="ARBA00006525"/>
    </source>
</evidence>
<accession>A0A2N3G865</accession>
<dbReference type="GO" id="GO:0009294">
    <property type="term" value="P:DNA-mediated transformation"/>
    <property type="evidence" value="ECO:0007669"/>
    <property type="project" value="InterPro"/>
</dbReference>
<evidence type="ECO:0000259" key="2">
    <source>
        <dbReference type="Pfam" id="PF02481"/>
    </source>
</evidence>
<dbReference type="AlphaFoldDB" id="A0A2N3G865"/>
<dbReference type="Pfam" id="PF17782">
    <property type="entry name" value="WHD_DprA"/>
    <property type="match status" value="1"/>
</dbReference>
<evidence type="ECO:0000313" key="5">
    <source>
        <dbReference type="Proteomes" id="UP000233654"/>
    </source>
</evidence>
<dbReference type="Pfam" id="PF02481">
    <property type="entry name" value="DNA_processg_A"/>
    <property type="match status" value="1"/>
</dbReference>
<reference evidence="4 5" key="1">
    <citation type="journal article" date="2017" name="ISME J.">
        <title>Potential for microbial H2 and metal transformations associated with novel bacteria and archaea in deep terrestrial subsurface sediments.</title>
        <authorList>
            <person name="Hernsdorf A.W."/>
            <person name="Amano Y."/>
            <person name="Miyakawa K."/>
            <person name="Ise K."/>
            <person name="Suzuki Y."/>
            <person name="Anantharaman K."/>
            <person name="Probst A."/>
            <person name="Burstein D."/>
            <person name="Thomas B.C."/>
            <person name="Banfield J.F."/>
        </authorList>
    </citation>
    <scope>NUCLEOTIDE SEQUENCE [LARGE SCALE GENOMIC DNA]</scope>
    <source>
        <strain evidence="4">HGW-Actinobacteria-3</strain>
    </source>
</reference>
<dbReference type="PANTHER" id="PTHR43022">
    <property type="entry name" value="PROTEIN SMF"/>
    <property type="match status" value="1"/>
</dbReference>
<feature type="domain" description="DprA winged helix" evidence="3">
    <location>
        <begin position="318"/>
        <end position="370"/>
    </location>
</feature>
<dbReference type="SUPFAM" id="SSF102405">
    <property type="entry name" value="MCP/YpsA-like"/>
    <property type="match status" value="1"/>
</dbReference>
<dbReference type="Gene3D" id="1.10.10.10">
    <property type="entry name" value="Winged helix-like DNA-binding domain superfamily/Winged helix DNA-binding domain"/>
    <property type="match status" value="1"/>
</dbReference>
<feature type="domain" description="Smf/DprA SLOG" evidence="2">
    <location>
        <begin position="93"/>
        <end position="300"/>
    </location>
</feature>
<dbReference type="Gene3D" id="3.40.50.450">
    <property type="match status" value="1"/>
</dbReference>